<protein>
    <submittedName>
        <fullName evidence="9">Nitroreductase</fullName>
    </submittedName>
</protein>
<keyword evidence="7" id="KW-0520">NAD</keyword>
<evidence type="ECO:0000256" key="2">
    <source>
        <dbReference type="ARBA" id="ARBA00007118"/>
    </source>
</evidence>
<dbReference type="InterPro" id="IPR029479">
    <property type="entry name" value="Nitroreductase"/>
</dbReference>
<evidence type="ECO:0000256" key="3">
    <source>
        <dbReference type="ARBA" id="ARBA00022630"/>
    </source>
</evidence>
<comment type="caution">
    <text evidence="9">The sequence shown here is derived from an EMBL/GenBank/DDBJ whole genome shotgun (WGS) entry which is preliminary data.</text>
</comment>
<dbReference type="Proteomes" id="UP000240400">
    <property type="component" value="Unassembled WGS sequence"/>
</dbReference>
<keyword evidence="6" id="KW-0560">Oxidoreductase</keyword>
<comment type="similarity">
    <text evidence="2">Belongs to the nitroreductase family.</text>
</comment>
<evidence type="ECO:0000256" key="7">
    <source>
        <dbReference type="ARBA" id="ARBA00023027"/>
    </source>
</evidence>
<dbReference type="Pfam" id="PF00881">
    <property type="entry name" value="Nitroreductase"/>
    <property type="match status" value="1"/>
</dbReference>
<dbReference type="InterPro" id="IPR000415">
    <property type="entry name" value="Nitroreductase-like"/>
</dbReference>
<dbReference type="AlphaFoldDB" id="A0A2T4S6R4"/>
<organism evidence="9 10">
    <name type="scientific">Staphylococcus nepalensis</name>
    <dbReference type="NCBI Taxonomy" id="214473"/>
    <lineage>
        <taxon>Bacteria</taxon>
        <taxon>Bacillati</taxon>
        <taxon>Bacillota</taxon>
        <taxon>Bacilli</taxon>
        <taxon>Bacillales</taxon>
        <taxon>Staphylococcaceae</taxon>
        <taxon>Staphylococcus</taxon>
    </lineage>
</organism>
<evidence type="ECO:0000256" key="6">
    <source>
        <dbReference type="ARBA" id="ARBA00023002"/>
    </source>
</evidence>
<evidence type="ECO:0000256" key="1">
    <source>
        <dbReference type="ARBA" id="ARBA00001917"/>
    </source>
</evidence>
<dbReference type="RefSeq" id="WP_002481587.1">
    <property type="nucleotide sequence ID" value="NZ_PZHR01000295.1"/>
</dbReference>
<keyword evidence="3" id="KW-0285">Flavoprotein</keyword>
<sequence>MELRDAISSRRSVKIFDHDMHIDDTALYEALKLSTDAPNHGMREPWRIIHVSKDRLGDLSRTVSRYAFRNEPEKQQSHYDAVTKLGGLLVLIVKRDPRQKENLENHLAFGAYAQNLMLLLHEAGIGTCWKTPPYIFMPKVRKVIGVEDDEDLVGFLYLTDMDTKIPPKKPRHTENFISEY</sequence>
<keyword evidence="5" id="KW-0521">NADP</keyword>
<dbReference type="EMBL" id="PZHR01000295">
    <property type="protein sequence ID" value="PTK52892.1"/>
    <property type="molecule type" value="Genomic_DNA"/>
</dbReference>
<proteinExistence type="inferred from homology"/>
<reference evidence="9 10" key="1">
    <citation type="journal article" date="2016" name="Front. Microbiol.">
        <title>Comprehensive Phylogenetic Analysis of Bovine Non-aureus Staphylococci Species Based on Whole-Genome Sequencing.</title>
        <authorList>
            <person name="Naushad S."/>
            <person name="Barkema H.W."/>
            <person name="Luby C."/>
            <person name="Condas L.A."/>
            <person name="Nobrega D.B."/>
            <person name="Carson D.A."/>
            <person name="De Buck J."/>
        </authorList>
    </citation>
    <scope>NUCLEOTIDE SEQUENCE [LARGE SCALE GENOMIC DNA]</scope>
    <source>
        <strain evidence="9 10">SNUC 4337</strain>
    </source>
</reference>
<comment type="cofactor">
    <cofactor evidence="1">
        <name>FMN</name>
        <dbReference type="ChEBI" id="CHEBI:58210"/>
    </cofactor>
</comment>
<keyword evidence="4" id="KW-0288">FMN</keyword>
<accession>A0A2T4S6R4</accession>
<gene>
    <name evidence="9" type="ORF">BUZ61_14295</name>
</gene>
<dbReference type="Gene3D" id="3.40.109.10">
    <property type="entry name" value="NADH Oxidase"/>
    <property type="match status" value="1"/>
</dbReference>
<feature type="domain" description="Nitroreductase" evidence="8">
    <location>
        <begin position="7"/>
        <end position="157"/>
    </location>
</feature>
<evidence type="ECO:0000259" key="8">
    <source>
        <dbReference type="Pfam" id="PF00881"/>
    </source>
</evidence>
<dbReference type="GeneID" id="77332272"/>
<dbReference type="InterPro" id="IPR026021">
    <property type="entry name" value="YdjA-like"/>
</dbReference>
<dbReference type="InterPro" id="IPR052530">
    <property type="entry name" value="NAD(P)H_nitroreductase"/>
</dbReference>
<dbReference type="CDD" id="cd02135">
    <property type="entry name" value="YdjA-like"/>
    <property type="match status" value="1"/>
</dbReference>
<dbReference type="OrthoDB" id="9804207at2"/>
<name>A0A2T4S6R4_9STAP</name>
<dbReference type="PANTHER" id="PTHR43821">
    <property type="entry name" value="NAD(P)H NITROREDUCTASE YDJA-RELATED"/>
    <property type="match status" value="1"/>
</dbReference>
<evidence type="ECO:0000256" key="4">
    <source>
        <dbReference type="ARBA" id="ARBA00022643"/>
    </source>
</evidence>
<evidence type="ECO:0000313" key="10">
    <source>
        <dbReference type="Proteomes" id="UP000240400"/>
    </source>
</evidence>
<evidence type="ECO:0000256" key="5">
    <source>
        <dbReference type="ARBA" id="ARBA00022857"/>
    </source>
</evidence>
<dbReference type="PANTHER" id="PTHR43821:SF1">
    <property type="entry name" value="NAD(P)H NITROREDUCTASE YDJA-RELATED"/>
    <property type="match status" value="1"/>
</dbReference>
<dbReference type="GO" id="GO:0016491">
    <property type="term" value="F:oxidoreductase activity"/>
    <property type="evidence" value="ECO:0007669"/>
    <property type="project" value="UniProtKB-KW"/>
</dbReference>
<evidence type="ECO:0000313" key="9">
    <source>
        <dbReference type="EMBL" id="PTK52892.1"/>
    </source>
</evidence>
<dbReference type="SUPFAM" id="SSF55469">
    <property type="entry name" value="FMN-dependent nitroreductase-like"/>
    <property type="match status" value="1"/>
</dbReference>